<reference evidence="1" key="1">
    <citation type="submission" date="2018-10" db="EMBL/GenBank/DDBJ databases">
        <authorList>
            <person name="Hariharan J."/>
            <person name="Choudoir M.J."/>
            <person name="Diebold P."/>
            <person name="Panke-Buisse K."/>
            <person name="Campbell A.N."/>
            <person name="Buckley D.H."/>
        </authorList>
    </citation>
    <scope>NUCLEOTIDE SEQUENCE</scope>
    <source>
        <strain evidence="1">Gb1</strain>
    </source>
</reference>
<dbReference type="AlphaFoldDB" id="A0A652LAT8"/>
<organism evidence="1">
    <name type="scientific">Streptomyces sp. gb1(2016)</name>
    <dbReference type="NCBI Taxonomy" id="1828321"/>
    <lineage>
        <taxon>Bacteria</taxon>
        <taxon>Bacillati</taxon>
        <taxon>Actinomycetota</taxon>
        <taxon>Actinomycetes</taxon>
        <taxon>Kitasatosporales</taxon>
        <taxon>Streptomycetaceae</taxon>
        <taxon>Streptomyces</taxon>
    </lineage>
</organism>
<dbReference type="EMBL" id="RDBM01000021">
    <property type="protein sequence ID" value="TXS32794.1"/>
    <property type="molecule type" value="Genomic_DNA"/>
</dbReference>
<sequence>MNIISKSVAVTFGAALLLAVSGCSVESPQEHSQRLQKAAGLKTFHIDTSKELWTATSDQTPYNNTERPIKAKLTPLPNGLQRVELSGVSLANYLRELDHDAHGGASGDTPWGRSRDAESIRMYDEISAVLDASVERPAPTDPPLRIVVDNAFVDAKSSR</sequence>
<dbReference type="PROSITE" id="PS51257">
    <property type="entry name" value="PROKAR_LIPOPROTEIN"/>
    <property type="match status" value="1"/>
</dbReference>
<evidence type="ECO:0000313" key="1">
    <source>
        <dbReference type="EMBL" id="TXS32794.1"/>
    </source>
</evidence>
<protein>
    <submittedName>
        <fullName evidence="1">Uncharacterized protein</fullName>
    </submittedName>
</protein>
<gene>
    <name evidence="1" type="ORF">EAO74_05490</name>
</gene>
<proteinExistence type="predicted"/>
<accession>A0A652LAT8</accession>
<comment type="caution">
    <text evidence="1">The sequence shown here is derived from an EMBL/GenBank/DDBJ whole genome shotgun (WGS) entry which is preliminary data.</text>
</comment>
<name>A0A652LAT8_9ACTN</name>